<evidence type="ECO:0000313" key="2">
    <source>
        <dbReference type="EMBL" id="EDL87410.1"/>
    </source>
</evidence>
<feature type="region of interest" description="Disordered" evidence="1">
    <location>
        <begin position="33"/>
        <end position="88"/>
    </location>
</feature>
<dbReference type="Proteomes" id="UP000234681">
    <property type="component" value="Chromosome 17"/>
</dbReference>
<proteinExistence type="predicted"/>
<sequence length="88" mass="9783">MVLLKVEDFPPRRLQLLLESLITQPAVPMGHFAKGTKTGAESPDLNGILTPPCHLKGRISRGRKKEETPRNIPDSRVSCRPTYPVEVP</sequence>
<evidence type="ECO:0000256" key="1">
    <source>
        <dbReference type="SAM" id="MobiDB-lite"/>
    </source>
</evidence>
<evidence type="ECO:0000313" key="3">
    <source>
        <dbReference type="Proteomes" id="UP000234681"/>
    </source>
</evidence>
<dbReference type="AlphaFoldDB" id="A6K9B7"/>
<organism evidence="2 3">
    <name type="scientific">Rattus norvegicus</name>
    <name type="common">Rat</name>
    <dbReference type="NCBI Taxonomy" id="10116"/>
    <lineage>
        <taxon>Eukaryota</taxon>
        <taxon>Metazoa</taxon>
        <taxon>Chordata</taxon>
        <taxon>Craniata</taxon>
        <taxon>Vertebrata</taxon>
        <taxon>Euteleostomi</taxon>
        <taxon>Mammalia</taxon>
        <taxon>Eutheria</taxon>
        <taxon>Euarchontoglires</taxon>
        <taxon>Glires</taxon>
        <taxon>Rodentia</taxon>
        <taxon>Myomorpha</taxon>
        <taxon>Muroidea</taxon>
        <taxon>Muridae</taxon>
        <taxon>Murinae</taxon>
        <taxon>Rattus</taxon>
    </lineage>
</organism>
<gene>
    <name evidence="2" type="ORF">rCG_45355</name>
</gene>
<protein>
    <submittedName>
        <fullName evidence="2">RCG45355</fullName>
    </submittedName>
</protein>
<reference evidence="3" key="1">
    <citation type="submission" date="2005-09" db="EMBL/GenBank/DDBJ databases">
        <authorList>
            <person name="Mural R.J."/>
            <person name="Li P.W."/>
            <person name="Adams M.D."/>
            <person name="Amanatides P.G."/>
            <person name="Baden-Tillson H."/>
            <person name="Barnstead M."/>
            <person name="Chin S.H."/>
            <person name="Dew I."/>
            <person name="Evans C.A."/>
            <person name="Ferriera S."/>
            <person name="Flanigan M."/>
            <person name="Fosler C."/>
            <person name="Glodek A."/>
            <person name="Gu Z."/>
            <person name="Holt R.A."/>
            <person name="Jennings D."/>
            <person name="Kraft C.L."/>
            <person name="Lu F."/>
            <person name="Nguyen T."/>
            <person name="Nusskern D.R."/>
            <person name="Pfannkoch C.M."/>
            <person name="Sitter C."/>
            <person name="Sutton G.G."/>
            <person name="Venter J.C."/>
            <person name="Wang Z."/>
            <person name="Woodage T."/>
            <person name="Zheng X.H."/>
            <person name="Zhong F."/>
        </authorList>
    </citation>
    <scope>NUCLEOTIDE SEQUENCE [LARGE SCALE GENOMIC DNA]</scope>
    <source>
        <strain>BN</strain>
        <strain evidence="3">Sprague-Dawley</strain>
    </source>
</reference>
<accession>A6K9B7</accession>
<dbReference type="EMBL" id="CH474030">
    <property type="protein sequence ID" value="EDL87410.1"/>
    <property type="molecule type" value="Genomic_DNA"/>
</dbReference>
<name>A6K9B7_RAT</name>